<evidence type="ECO:0000256" key="13">
    <source>
        <dbReference type="RuleBase" id="RU000581"/>
    </source>
</evidence>
<dbReference type="OrthoDB" id="9988030at2759"/>
<keyword evidence="11 15" id="KW-0472">Membrane</keyword>
<dbReference type="OMA" id="SCGESWH"/>
<dbReference type="GO" id="GO:0006636">
    <property type="term" value="P:unsaturated fatty acid biosynthetic process"/>
    <property type="evidence" value="ECO:0007669"/>
    <property type="project" value="TreeGrafter"/>
</dbReference>
<feature type="domain" description="Fatty acid desaturase" evidence="16">
    <location>
        <begin position="105"/>
        <end position="313"/>
    </location>
</feature>
<dbReference type="InterPro" id="IPR005804">
    <property type="entry name" value="FA_desaturase_dom"/>
</dbReference>
<keyword evidence="5" id="KW-0479">Metal-binding</keyword>
<feature type="transmembrane region" description="Helical" evidence="15">
    <location>
        <begin position="109"/>
        <end position="130"/>
    </location>
</feature>
<accession>A0A087TAC1</accession>
<feature type="transmembrane region" description="Helical" evidence="15">
    <location>
        <begin position="225"/>
        <end position="243"/>
    </location>
</feature>
<feature type="transmembrane region" description="Helical" evidence="15">
    <location>
        <begin position="82"/>
        <end position="103"/>
    </location>
</feature>
<evidence type="ECO:0000256" key="14">
    <source>
        <dbReference type="SAM" id="MobiDB-lite"/>
    </source>
</evidence>
<dbReference type="PANTHER" id="PTHR11351:SF31">
    <property type="entry name" value="DESATURASE 1, ISOFORM A-RELATED"/>
    <property type="match status" value="1"/>
</dbReference>
<keyword evidence="12 13" id="KW-0275">Fatty acid biosynthesis</keyword>
<comment type="cofactor">
    <cofactor evidence="13">
        <name>Fe(2+)</name>
        <dbReference type="ChEBI" id="CHEBI:29033"/>
    </cofactor>
</comment>
<evidence type="ECO:0000256" key="12">
    <source>
        <dbReference type="ARBA" id="ARBA00023160"/>
    </source>
</evidence>
<evidence type="ECO:0000313" key="18">
    <source>
        <dbReference type="Proteomes" id="UP000054359"/>
    </source>
</evidence>
<evidence type="ECO:0000256" key="10">
    <source>
        <dbReference type="ARBA" id="ARBA00023098"/>
    </source>
</evidence>
<evidence type="ECO:0000256" key="15">
    <source>
        <dbReference type="SAM" id="Phobius"/>
    </source>
</evidence>
<evidence type="ECO:0000256" key="5">
    <source>
        <dbReference type="ARBA" id="ARBA00022723"/>
    </source>
</evidence>
<evidence type="ECO:0000256" key="8">
    <source>
        <dbReference type="ARBA" id="ARBA00023002"/>
    </source>
</evidence>
<evidence type="ECO:0000256" key="7">
    <source>
        <dbReference type="ARBA" id="ARBA00022989"/>
    </source>
</evidence>
<gene>
    <name evidence="17" type="ORF">X975_25781</name>
</gene>
<evidence type="ECO:0000256" key="1">
    <source>
        <dbReference type="ARBA" id="ARBA00004141"/>
    </source>
</evidence>
<dbReference type="Pfam" id="PF00487">
    <property type="entry name" value="FA_desaturase"/>
    <property type="match status" value="1"/>
</dbReference>
<reference evidence="17 18" key="1">
    <citation type="submission" date="2013-11" db="EMBL/GenBank/DDBJ databases">
        <title>Genome sequencing of Stegodyphus mimosarum.</title>
        <authorList>
            <person name="Bechsgaard J."/>
        </authorList>
    </citation>
    <scope>NUCLEOTIDE SEQUENCE [LARGE SCALE GENOMIC DNA]</scope>
</reference>
<evidence type="ECO:0000256" key="6">
    <source>
        <dbReference type="ARBA" id="ARBA00022832"/>
    </source>
</evidence>
<evidence type="ECO:0000256" key="3">
    <source>
        <dbReference type="ARBA" id="ARBA00022516"/>
    </source>
</evidence>
<evidence type="ECO:0000256" key="11">
    <source>
        <dbReference type="ARBA" id="ARBA00023136"/>
    </source>
</evidence>
<feature type="non-terminal residue" evidence="17">
    <location>
        <position position="359"/>
    </location>
</feature>
<dbReference type="EMBL" id="KK114272">
    <property type="protein sequence ID" value="KFM62060.1"/>
    <property type="molecule type" value="Genomic_DNA"/>
</dbReference>
<dbReference type="GO" id="GO:0004768">
    <property type="term" value="F:stearoyl-CoA 9-desaturase activity"/>
    <property type="evidence" value="ECO:0007669"/>
    <property type="project" value="TreeGrafter"/>
</dbReference>
<evidence type="ECO:0000259" key="16">
    <source>
        <dbReference type="Pfam" id="PF00487"/>
    </source>
</evidence>
<dbReference type="Proteomes" id="UP000054359">
    <property type="component" value="Unassembled WGS sequence"/>
</dbReference>
<dbReference type="GO" id="GO:0005506">
    <property type="term" value="F:iron ion binding"/>
    <property type="evidence" value="ECO:0007669"/>
    <property type="project" value="TreeGrafter"/>
</dbReference>
<dbReference type="InterPro" id="IPR015876">
    <property type="entry name" value="Acyl-CoA_DS"/>
</dbReference>
<evidence type="ECO:0000256" key="9">
    <source>
        <dbReference type="ARBA" id="ARBA00023004"/>
    </source>
</evidence>
<protein>
    <submittedName>
        <fullName evidence="17">Stearoyl-CoA desaturase 5</fullName>
    </submittedName>
</protein>
<comment type="domain">
    <text evidence="13">The histidine box domains are involved in binding the catalytic metal ions.</text>
</comment>
<feature type="region of interest" description="Disordered" evidence="14">
    <location>
        <begin position="15"/>
        <end position="69"/>
    </location>
</feature>
<dbReference type="STRING" id="407821.A0A087TAC1"/>
<keyword evidence="6" id="KW-0276">Fatty acid metabolism</keyword>
<dbReference type="PROSITE" id="PS00476">
    <property type="entry name" value="FATTY_ACID_DESATUR_1"/>
    <property type="match status" value="1"/>
</dbReference>
<evidence type="ECO:0000313" key="17">
    <source>
        <dbReference type="EMBL" id="KFM62060.1"/>
    </source>
</evidence>
<sequence>MPPLSCTNVTQTVAEPTVAVKREEDSSDDTTGSSEQVRDFCDAEVESQNANRKDEVNGDVTLETASPPSKESAPVKIVWRNVILFAYLHLAALYGLYLMFVSAKWQTNVFAFFLYITSGLGVTAGAHRLWSHRSYKARLPLRIFLAFVYTIAFENDIYEWARDHRVHHKYSETDADPHNAKRGFFFAHIGWLLCRKHPDVIKRGKAIDLSDLMADPVVRFHRKHYLKLVLLCCFVMPTLIPMYCWGETFLNSFLIATLFRLCFTLNQTWLVNSAAHMWGTQPYDITINPRQNALTVLGAVGEGFHNYHHTFPYDYATSEYGVKYNLTTAFINTMAFLGLAYDRKTASKGAIEGRKARTG</sequence>
<comment type="similarity">
    <text evidence="2 13">Belongs to the fatty acid desaturase type 1 family.</text>
</comment>
<comment type="subcellular location">
    <subcellularLocation>
        <location evidence="1">Membrane</location>
        <topology evidence="1">Multi-pass membrane protein</topology>
    </subcellularLocation>
</comment>
<proteinExistence type="inferred from homology"/>
<keyword evidence="4 13" id="KW-0812">Transmembrane</keyword>
<keyword evidence="3 13" id="KW-0444">Lipid biosynthesis</keyword>
<evidence type="ECO:0000256" key="4">
    <source>
        <dbReference type="ARBA" id="ARBA00022692"/>
    </source>
</evidence>
<keyword evidence="18" id="KW-1185">Reference proteome</keyword>
<dbReference type="PRINTS" id="PR00075">
    <property type="entry name" value="FACDDSATRASE"/>
</dbReference>
<keyword evidence="8 13" id="KW-0560">Oxidoreductase</keyword>
<evidence type="ECO:0000256" key="2">
    <source>
        <dbReference type="ARBA" id="ARBA00009295"/>
    </source>
</evidence>
<keyword evidence="7 15" id="KW-1133">Transmembrane helix</keyword>
<dbReference type="GO" id="GO:0005789">
    <property type="term" value="C:endoplasmic reticulum membrane"/>
    <property type="evidence" value="ECO:0007669"/>
    <property type="project" value="TreeGrafter"/>
</dbReference>
<organism evidence="17 18">
    <name type="scientific">Stegodyphus mimosarum</name>
    <name type="common">African social velvet spider</name>
    <dbReference type="NCBI Taxonomy" id="407821"/>
    <lineage>
        <taxon>Eukaryota</taxon>
        <taxon>Metazoa</taxon>
        <taxon>Ecdysozoa</taxon>
        <taxon>Arthropoda</taxon>
        <taxon>Chelicerata</taxon>
        <taxon>Arachnida</taxon>
        <taxon>Araneae</taxon>
        <taxon>Araneomorphae</taxon>
        <taxon>Entelegynae</taxon>
        <taxon>Eresoidea</taxon>
        <taxon>Eresidae</taxon>
        <taxon>Stegodyphus</taxon>
    </lineage>
</organism>
<name>A0A087TAC1_STEMI</name>
<dbReference type="CDD" id="cd03505">
    <property type="entry name" value="Delta9-FADS-like"/>
    <property type="match status" value="1"/>
</dbReference>
<dbReference type="AlphaFoldDB" id="A0A087TAC1"/>
<keyword evidence="10" id="KW-0443">Lipid metabolism</keyword>
<dbReference type="InterPro" id="IPR001522">
    <property type="entry name" value="FADS-1_CS"/>
</dbReference>
<keyword evidence="9" id="KW-0408">Iron</keyword>
<dbReference type="PANTHER" id="PTHR11351">
    <property type="entry name" value="ACYL-COA DESATURASE"/>
    <property type="match status" value="1"/>
</dbReference>